<organism evidence="1 2">
    <name type="scientific">Quercus suber</name>
    <name type="common">Cork oak</name>
    <dbReference type="NCBI Taxonomy" id="58331"/>
    <lineage>
        <taxon>Eukaryota</taxon>
        <taxon>Viridiplantae</taxon>
        <taxon>Streptophyta</taxon>
        <taxon>Embryophyta</taxon>
        <taxon>Tracheophyta</taxon>
        <taxon>Spermatophyta</taxon>
        <taxon>Magnoliopsida</taxon>
        <taxon>eudicotyledons</taxon>
        <taxon>Gunneridae</taxon>
        <taxon>Pentapetalae</taxon>
        <taxon>rosids</taxon>
        <taxon>fabids</taxon>
        <taxon>Fagales</taxon>
        <taxon>Fagaceae</taxon>
        <taxon>Quercus</taxon>
    </lineage>
</organism>
<accession>A0AAW0M5M2</accession>
<dbReference type="Proteomes" id="UP000237347">
    <property type="component" value="Unassembled WGS sequence"/>
</dbReference>
<protein>
    <submittedName>
        <fullName evidence="1">Uncharacterized protein</fullName>
    </submittedName>
</protein>
<keyword evidence="2" id="KW-1185">Reference proteome</keyword>
<comment type="caution">
    <text evidence="1">The sequence shown here is derived from an EMBL/GenBank/DDBJ whole genome shotgun (WGS) entry which is preliminary data.</text>
</comment>
<reference evidence="1 2" key="1">
    <citation type="journal article" date="2018" name="Sci. Data">
        <title>The draft genome sequence of cork oak.</title>
        <authorList>
            <person name="Ramos A.M."/>
            <person name="Usie A."/>
            <person name="Barbosa P."/>
            <person name="Barros P.M."/>
            <person name="Capote T."/>
            <person name="Chaves I."/>
            <person name="Simoes F."/>
            <person name="Abreu I."/>
            <person name="Carrasquinho I."/>
            <person name="Faro C."/>
            <person name="Guimaraes J.B."/>
            <person name="Mendonca D."/>
            <person name="Nobrega F."/>
            <person name="Rodrigues L."/>
            <person name="Saibo N.J.M."/>
            <person name="Varela M.C."/>
            <person name="Egas C."/>
            <person name="Matos J."/>
            <person name="Miguel C.M."/>
            <person name="Oliveira M.M."/>
            <person name="Ricardo C.P."/>
            <person name="Goncalves S."/>
        </authorList>
    </citation>
    <scope>NUCLEOTIDE SEQUENCE [LARGE SCALE GENOMIC DNA]</scope>
    <source>
        <strain evidence="2">cv. HL8</strain>
    </source>
</reference>
<gene>
    <name evidence="1" type="ORF">CFP56_011460</name>
</gene>
<evidence type="ECO:0000313" key="1">
    <source>
        <dbReference type="EMBL" id="KAK7858608.1"/>
    </source>
</evidence>
<dbReference type="EMBL" id="PKMF04000018">
    <property type="protein sequence ID" value="KAK7858608.1"/>
    <property type="molecule type" value="Genomic_DNA"/>
</dbReference>
<evidence type="ECO:0000313" key="2">
    <source>
        <dbReference type="Proteomes" id="UP000237347"/>
    </source>
</evidence>
<sequence>MLSAQEEIPTMLIGPRREEFKIVLRQWDMPKNTGKNEVRLSNELEEHDVVQVWSFRLGQQSSDNASSSSSSSQERESLRFSLMLEHIGDMLEHMHDMF</sequence>
<proteinExistence type="predicted"/>
<name>A0AAW0M5M2_QUESU</name>
<dbReference type="AlphaFoldDB" id="A0AAW0M5M2"/>